<organism evidence="1 2">
    <name type="scientific">Lachnellula suecica</name>
    <dbReference type="NCBI Taxonomy" id="602035"/>
    <lineage>
        <taxon>Eukaryota</taxon>
        <taxon>Fungi</taxon>
        <taxon>Dikarya</taxon>
        <taxon>Ascomycota</taxon>
        <taxon>Pezizomycotina</taxon>
        <taxon>Leotiomycetes</taxon>
        <taxon>Helotiales</taxon>
        <taxon>Lachnaceae</taxon>
        <taxon>Lachnellula</taxon>
    </lineage>
</organism>
<reference evidence="1 2" key="1">
    <citation type="submission" date="2018-05" db="EMBL/GenBank/DDBJ databases">
        <title>Genome sequencing and assembly of the regulated plant pathogen Lachnellula willkommii and related sister species for the development of diagnostic species identification markers.</title>
        <authorList>
            <person name="Giroux E."/>
            <person name="Bilodeau G."/>
        </authorList>
    </citation>
    <scope>NUCLEOTIDE SEQUENCE [LARGE SCALE GENOMIC DNA]</scope>
    <source>
        <strain evidence="1 2">CBS 268.59</strain>
    </source>
</reference>
<evidence type="ECO:0000313" key="2">
    <source>
        <dbReference type="Proteomes" id="UP000469558"/>
    </source>
</evidence>
<dbReference type="AlphaFoldDB" id="A0A8T9C2C8"/>
<dbReference type="EMBL" id="QGMK01000845">
    <property type="protein sequence ID" value="TVY78111.1"/>
    <property type="molecule type" value="Genomic_DNA"/>
</dbReference>
<gene>
    <name evidence="1" type="ORF">LSUE1_G006096</name>
</gene>
<dbReference type="Proteomes" id="UP000469558">
    <property type="component" value="Unassembled WGS sequence"/>
</dbReference>
<evidence type="ECO:0000313" key="1">
    <source>
        <dbReference type="EMBL" id="TVY78111.1"/>
    </source>
</evidence>
<proteinExistence type="predicted"/>
<protein>
    <submittedName>
        <fullName evidence="1">Uncharacterized protein</fullName>
    </submittedName>
</protein>
<feature type="non-terminal residue" evidence="1">
    <location>
        <position position="279"/>
    </location>
</feature>
<feature type="non-terminal residue" evidence="1">
    <location>
        <position position="1"/>
    </location>
</feature>
<comment type="caution">
    <text evidence="1">The sequence shown here is derived from an EMBL/GenBank/DDBJ whole genome shotgun (WGS) entry which is preliminary data.</text>
</comment>
<sequence>PPSLLARKPAFSTLQQHFSPAKSLAPKPHPATFLAPPSPSKLPSNIAISSETSKLQAELLQLHLLHKDAATVDKQWRASAREKLGRRFDNVVSRHEALVREETGESGKVNAVAFRKWEDETPGWGLGERVQVLDGVISGVWNLGESGGKYGRVVRRFEKWLSRAQGILAGRESENEDIDVVFLEELDGAWKDECLVLARKLEGWKEQLRGLEEPDKGSSLAAVLEGYRRLVQGMLVELSVMAQIERDVMARERKWIRDMNDDVSDDDRDMPVAGACWRR</sequence>
<name>A0A8T9C2C8_9HELO</name>
<keyword evidence="2" id="KW-1185">Reference proteome</keyword>
<dbReference type="OrthoDB" id="5429993at2759"/>
<accession>A0A8T9C2C8</accession>